<evidence type="ECO:0000313" key="2">
    <source>
        <dbReference type="EMBL" id="PRT38983.1"/>
    </source>
</evidence>
<accession>A0ABX5DRQ3</accession>
<feature type="transmembrane region" description="Helical" evidence="1">
    <location>
        <begin position="321"/>
        <end position="340"/>
    </location>
</feature>
<feature type="transmembrane region" description="Helical" evidence="1">
    <location>
        <begin position="297"/>
        <end position="314"/>
    </location>
</feature>
<comment type="caution">
    <text evidence="2">The sequence shown here is derived from an EMBL/GenBank/DDBJ whole genome shotgun (WGS) entry which is preliminary data.</text>
</comment>
<name>A0ABX5DRQ3_9BACI</name>
<dbReference type="Proteomes" id="UP000239236">
    <property type="component" value="Unassembled WGS sequence"/>
</dbReference>
<keyword evidence="1" id="KW-0812">Transmembrane</keyword>
<keyword evidence="1" id="KW-1133">Transmembrane helix</keyword>
<feature type="transmembrane region" description="Helical" evidence="1">
    <location>
        <begin position="168"/>
        <end position="190"/>
    </location>
</feature>
<reference evidence="2 3" key="1">
    <citation type="submission" date="2018-03" db="EMBL/GenBank/DDBJ databases">
        <title>Genotypic and phenotypic analysis of antagonistic Bacillus spp. isolated from rhizosphere soil of plants in Tibet.</title>
        <authorList>
            <person name="Borriss R."/>
            <person name="Lasch P."/>
            <person name="Wu L."/>
            <person name="Wu H."/>
            <person name="Gao X."/>
        </authorList>
    </citation>
    <scope>NUCLEOTIDE SEQUENCE [LARGE SCALE GENOMIC DNA]</scope>
    <source>
        <strain evidence="2 3">NMSW16</strain>
    </source>
</reference>
<dbReference type="InterPro" id="IPR049458">
    <property type="entry name" value="EpsG-like"/>
</dbReference>
<organism evidence="2 3">
    <name type="scientific">Bacillus wiedmannii</name>
    <dbReference type="NCBI Taxonomy" id="1890302"/>
    <lineage>
        <taxon>Bacteria</taxon>
        <taxon>Bacillati</taxon>
        <taxon>Bacillota</taxon>
        <taxon>Bacilli</taxon>
        <taxon>Bacillales</taxon>
        <taxon>Bacillaceae</taxon>
        <taxon>Bacillus</taxon>
        <taxon>Bacillus cereus group</taxon>
    </lineage>
</organism>
<dbReference type="EMBL" id="PVRR01000004">
    <property type="protein sequence ID" value="PRT38983.1"/>
    <property type="molecule type" value="Genomic_DNA"/>
</dbReference>
<sequence length="355" mass="41213">MEIYILNIIAIFALAIFLFVLVPVKNKKETFLFLTFIQLLIISATRFEVGVDFINYRGTFNLVNSTSNLMELLEVGRRATVEYGYLFLNKIVGLFTDEAQWIFIVTSFIILYLIFKTISRHSSIVWLSVYMFTVGAYIASLNIVRQYIAVGIVFFSYRYIIEKKFVRFLGLILIASLFHTSALLILPLYFILNINLNAKRMVYVLLIGFIMSLSFNSIFSTIQRYFYNDYTQASFGMTGGNIKTVMIALVYFILTMICKKSLIDRSKYNSILINWAFINLALSIFSLNTWIITRLMAYSSIFLVLLIPEIVASIKNKYIKIIVLMFLIFLTLFEYFNVIMNPINKLIPYQSIFTI</sequence>
<feature type="transmembrane region" description="Helical" evidence="1">
    <location>
        <begin position="242"/>
        <end position="259"/>
    </location>
</feature>
<dbReference type="Pfam" id="PF14897">
    <property type="entry name" value="EpsG"/>
    <property type="match status" value="1"/>
</dbReference>
<evidence type="ECO:0000313" key="3">
    <source>
        <dbReference type="Proteomes" id="UP000239236"/>
    </source>
</evidence>
<gene>
    <name evidence="2" type="ORF">C6357_18705</name>
</gene>
<feature type="transmembrane region" description="Helical" evidence="1">
    <location>
        <begin position="271"/>
        <end position="291"/>
    </location>
</feature>
<keyword evidence="3" id="KW-1185">Reference proteome</keyword>
<evidence type="ECO:0008006" key="4">
    <source>
        <dbReference type="Google" id="ProtNLM"/>
    </source>
</evidence>
<feature type="transmembrane region" description="Helical" evidence="1">
    <location>
        <begin position="127"/>
        <end position="148"/>
    </location>
</feature>
<feature type="transmembrane region" description="Helical" evidence="1">
    <location>
        <begin position="202"/>
        <end position="222"/>
    </location>
</feature>
<proteinExistence type="predicted"/>
<feature type="transmembrane region" description="Helical" evidence="1">
    <location>
        <begin position="31"/>
        <end position="47"/>
    </location>
</feature>
<feature type="transmembrane region" description="Helical" evidence="1">
    <location>
        <begin position="6"/>
        <end position="24"/>
    </location>
</feature>
<dbReference type="RefSeq" id="WP_106102142.1">
    <property type="nucleotide sequence ID" value="NZ_PVRR01000004.1"/>
</dbReference>
<evidence type="ECO:0000256" key="1">
    <source>
        <dbReference type="SAM" id="Phobius"/>
    </source>
</evidence>
<protein>
    <recommendedName>
        <fullName evidence="4">EpsG family protein</fullName>
    </recommendedName>
</protein>
<feature type="transmembrane region" description="Helical" evidence="1">
    <location>
        <begin position="99"/>
        <end position="115"/>
    </location>
</feature>
<keyword evidence="1" id="KW-0472">Membrane</keyword>